<dbReference type="NCBIfam" id="TIGR00035">
    <property type="entry name" value="asp_race"/>
    <property type="match status" value="1"/>
</dbReference>
<protein>
    <submittedName>
        <fullName evidence="3">Aspartate racemase</fullName>
    </submittedName>
    <submittedName>
        <fullName evidence="4">Aspartate/glutamate racemase family protein</fullName>
    </submittedName>
</protein>
<dbReference type="InterPro" id="IPR015942">
    <property type="entry name" value="Asp/Glu/hydantoin_racemase"/>
</dbReference>
<dbReference type="EMBL" id="FZNM01000012">
    <property type="protein sequence ID" value="SNR61978.1"/>
    <property type="molecule type" value="Genomic_DNA"/>
</dbReference>
<dbReference type="Pfam" id="PF01177">
    <property type="entry name" value="Asp_Glu_race"/>
    <property type="match status" value="1"/>
</dbReference>
<proteinExistence type="inferred from homology"/>
<dbReference type="SUPFAM" id="SSF53681">
    <property type="entry name" value="Aspartate/glutamate racemase"/>
    <property type="match status" value="2"/>
</dbReference>
<dbReference type="EMBL" id="SIRL01000012">
    <property type="protein sequence ID" value="TBN47865.1"/>
    <property type="molecule type" value="Genomic_DNA"/>
</dbReference>
<reference evidence="4 6" key="3">
    <citation type="submission" date="2019-02" db="EMBL/GenBank/DDBJ databases">
        <authorList>
            <person name="Zhang G."/>
        </authorList>
    </citation>
    <scope>NUCLEOTIDE SEQUENCE [LARGE SCALE GENOMIC DNA]</scope>
    <source>
        <strain evidence="4 6">CMB17</strain>
    </source>
</reference>
<dbReference type="Proteomes" id="UP000198409">
    <property type="component" value="Unassembled WGS sequence"/>
</dbReference>
<reference evidence="3" key="1">
    <citation type="submission" date="2017-06" db="EMBL/GenBank/DDBJ databases">
        <authorList>
            <person name="Kim H.J."/>
            <person name="Triplett B.A."/>
        </authorList>
    </citation>
    <scope>NUCLEOTIDE SEQUENCE [LARGE SCALE GENOMIC DNA]</scope>
    <source>
        <strain evidence="3">DSM 26170</strain>
    </source>
</reference>
<evidence type="ECO:0000313" key="6">
    <source>
        <dbReference type="Proteomes" id="UP000292859"/>
    </source>
</evidence>
<dbReference type="Proteomes" id="UP000292859">
    <property type="component" value="Unassembled WGS sequence"/>
</dbReference>
<name>A0A238XTU1_9RHOB</name>
<sequence>MMRRVGILGGMGPEATILIMQKVLAGIEARDDADHVPLIVDQNPQVPSRIRHLLEGGGDDPAPVLAGMARRLLAGGAEALAMPCNTAHHYADAIRAAVPLPFLDMVDRSVAHAARLAGSRGTIGVLGSPALRRVGLFDAPLARHGLTSLYPDDDDAMLKAIRHLKSPSSRTAARQTLAQASAALLDRGCTVQMIACTEFSLIPDAVSPHATVFDTLDRLAQAILAFSTGWDGPPHEIRHHEP</sequence>
<evidence type="ECO:0000313" key="4">
    <source>
        <dbReference type="EMBL" id="TBN47865.1"/>
    </source>
</evidence>
<comment type="similarity">
    <text evidence="1">Belongs to the aspartate/glutamate racemases family.</text>
</comment>
<evidence type="ECO:0000313" key="5">
    <source>
        <dbReference type="Proteomes" id="UP000198409"/>
    </source>
</evidence>
<dbReference type="GO" id="GO:0047661">
    <property type="term" value="F:amino-acid racemase activity"/>
    <property type="evidence" value="ECO:0007669"/>
    <property type="project" value="InterPro"/>
</dbReference>
<evidence type="ECO:0000313" key="3">
    <source>
        <dbReference type="EMBL" id="SNR61978.1"/>
    </source>
</evidence>
<accession>A0A238XTU1</accession>
<dbReference type="InterPro" id="IPR001920">
    <property type="entry name" value="Asp/Glu_race"/>
</dbReference>
<gene>
    <name evidence="4" type="ORF">EYF88_14570</name>
    <name evidence="3" type="ORF">SAMN06265378_11244</name>
</gene>
<dbReference type="RefSeq" id="WP_089388904.1">
    <property type="nucleotide sequence ID" value="NZ_FZNM01000012.1"/>
</dbReference>
<dbReference type="Gene3D" id="3.40.50.1860">
    <property type="match status" value="2"/>
</dbReference>
<keyword evidence="2" id="KW-0413">Isomerase</keyword>
<dbReference type="AlphaFoldDB" id="A0A238XTU1"/>
<dbReference type="PANTHER" id="PTHR21198">
    <property type="entry name" value="GLUTAMATE RACEMASE"/>
    <property type="match status" value="1"/>
</dbReference>
<keyword evidence="6" id="KW-1185">Reference proteome</keyword>
<dbReference type="OrthoDB" id="9803739at2"/>
<reference evidence="5" key="2">
    <citation type="submission" date="2017-06" db="EMBL/GenBank/DDBJ databases">
        <authorList>
            <person name="Varghese N."/>
            <person name="Submissions S."/>
        </authorList>
    </citation>
    <scope>NUCLEOTIDE SEQUENCE [LARGE SCALE GENOMIC DNA]</scope>
    <source>
        <strain evidence="5">DSM 26170</strain>
    </source>
</reference>
<dbReference type="InterPro" id="IPR004380">
    <property type="entry name" value="Asp_race"/>
</dbReference>
<evidence type="ECO:0000256" key="1">
    <source>
        <dbReference type="ARBA" id="ARBA00007847"/>
    </source>
</evidence>
<dbReference type="PANTHER" id="PTHR21198:SF7">
    <property type="entry name" value="ASPARTATE-GLUTAMATE RACEMASE FAMILY"/>
    <property type="match status" value="1"/>
</dbReference>
<organism evidence="3 5">
    <name type="scientific">Paracoccus sediminis</name>
    <dbReference type="NCBI Taxonomy" id="1214787"/>
    <lineage>
        <taxon>Bacteria</taxon>
        <taxon>Pseudomonadati</taxon>
        <taxon>Pseudomonadota</taxon>
        <taxon>Alphaproteobacteria</taxon>
        <taxon>Rhodobacterales</taxon>
        <taxon>Paracoccaceae</taxon>
        <taxon>Paracoccus</taxon>
    </lineage>
</organism>
<evidence type="ECO:0000256" key="2">
    <source>
        <dbReference type="ARBA" id="ARBA00023235"/>
    </source>
</evidence>